<dbReference type="InterPro" id="IPR044822">
    <property type="entry name" value="Myb_DNA-bind_4"/>
</dbReference>
<dbReference type="PROSITE" id="PS51257">
    <property type="entry name" value="PROKAR_LIPOPROTEIN"/>
    <property type="match status" value="1"/>
</dbReference>
<keyword evidence="3" id="KW-1185">Reference proteome</keyword>
<dbReference type="Gramene" id="Mp1g28480.1">
    <property type="protein sequence ID" value="Mp1g28480.1.cds"/>
    <property type="gene ID" value="Mp1g28480"/>
</dbReference>
<gene>
    <name evidence="2" type="ORF">MARPO_0002s0032</name>
</gene>
<sequence length="209" mass="23911">MGSVLHRIREKKLAHVLSLMMASTACGDVSPGTERRKQKCNIDDQEQVPDSTVVVTDIALHYQRQCFVTSAPESVGVISVYDTIFLKTFKIVNEQGATLVSRVLERTFWDASEIEYLILMRTSADGLFKQGVKDKFSIMKLWDFVAGQLPSEGQARKDGKQCQWMWNMLMKEYTDVLTGAKERKDFPHFEEMDQAWECTCGKRLEDINN</sequence>
<reference evidence="3" key="1">
    <citation type="journal article" date="2017" name="Cell">
        <title>Insights into land plant evolution garnered from the Marchantia polymorpha genome.</title>
        <authorList>
            <person name="Bowman J.L."/>
            <person name="Kohchi T."/>
            <person name="Yamato K.T."/>
            <person name="Jenkins J."/>
            <person name="Shu S."/>
            <person name="Ishizaki K."/>
            <person name="Yamaoka S."/>
            <person name="Nishihama R."/>
            <person name="Nakamura Y."/>
            <person name="Berger F."/>
            <person name="Adam C."/>
            <person name="Aki S.S."/>
            <person name="Althoff F."/>
            <person name="Araki T."/>
            <person name="Arteaga-Vazquez M.A."/>
            <person name="Balasubrmanian S."/>
            <person name="Barry K."/>
            <person name="Bauer D."/>
            <person name="Boehm C.R."/>
            <person name="Briginshaw L."/>
            <person name="Caballero-Perez J."/>
            <person name="Catarino B."/>
            <person name="Chen F."/>
            <person name="Chiyoda S."/>
            <person name="Chovatia M."/>
            <person name="Davies K.M."/>
            <person name="Delmans M."/>
            <person name="Demura T."/>
            <person name="Dierschke T."/>
            <person name="Dolan L."/>
            <person name="Dorantes-Acosta A.E."/>
            <person name="Eklund D.M."/>
            <person name="Florent S.N."/>
            <person name="Flores-Sandoval E."/>
            <person name="Fujiyama A."/>
            <person name="Fukuzawa H."/>
            <person name="Galik B."/>
            <person name="Grimanelli D."/>
            <person name="Grimwood J."/>
            <person name="Grossniklaus U."/>
            <person name="Hamada T."/>
            <person name="Haseloff J."/>
            <person name="Hetherington A.J."/>
            <person name="Higo A."/>
            <person name="Hirakawa Y."/>
            <person name="Hundley H.N."/>
            <person name="Ikeda Y."/>
            <person name="Inoue K."/>
            <person name="Inoue S.I."/>
            <person name="Ishida S."/>
            <person name="Jia Q."/>
            <person name="Kakita M."/>
            <person name="Kanazawa T."/>
            <person name="Kawai Y."/>
            <person name="Kawashima T."/>
            <person name="Kennedy M."/>
            <person name="Kinose K."/>
            <person name="Kinoshita T."/>
            <person name="Kohara Y."/>
            <person name="Koide E."/>
            <person name="Komatsu K."/>
            <person name="Kopischke S."/>
            <person name="Kubo M."/>
            <person name="Kyozuka J."/>
            <person name="Lagercrantz U."/>
            <person name="Lin S.S."/>
            <person name="Lindquist E."/>
            <person name="Lipzen A.M."/>
            <person name="Lu C.W."/>
            <person name="De Luna E."/>
            <person name="Martienssen R.A."/>
            <person name="Minamino N."/>
            <person name="Mizutani M."/>
            <person name="Mizutani M."/>
            <person name="Mochizuki N."/>
            <person name="Monte I."/>
            <person name="Mosher R."/>
            <person name="Nagasaki H."/>
            <person name="Nakagami H."/>
            <person name="Naramoto S."/>
            <person name="Nishitani K."/>
            <person name="Ohtani M."/>
            <person name="Okamoto T."/>
            <person name="Okumura M."/>
            <person name="Phillips J."/>
            <person name="Pollak B."/>
            <person name="Reinders A."/>
            <person name="Rovekamp M."/>
            <person name="Sano R."/>
            <person name="Sawa S."/>
            <person name="Schmid M.W."/>
            <person name="Shirakawa M."/>
            <person name="Solano R."/>
            <person name="Spunde A."/>
            <person name="Suetsugu N."/>
            <person name="Sugano S."/>
            <person name="Sugiyama A."/>
            <person name="Sun R."/>
            <person name="Suzuki Y."/>
            <person name="Takenaka M."/>
            <person name="Takezawa D."/>
            <person name="Tomogane H."/>
            <person name="Tsuzuki M."/>
            <person name="Ueda T."/>
            <person name="Umeda M."/>
            <person name="Ward J.M."/>
            <person name="Watanabe Y."/>
            <person name="Yazaki K."/>
            <person name="Yokoyama R."/>
            <person name="Yoshitake Y."/>
            <person name="Yotsui I."/>
            <person name="Zachgo S."/>
            <person name="Schmutz J."/>
        </authorList>
    </citation>
    <scope>NUCLEOTIDE SEQUENCE [LARGE SCALE GENOMIC DNA]</scope>
    <source>
        <strain evidence="3">Tak-1</strain>
    </source>
</reference>
<evidence type="ECO:0000313" key="3">
    <source>
        <dbReference type="Proteomes" id="UP000244005"/>
    </source>
</evidence>
<dbReference type="Proteomes" id="UP000244005">
    <property type="component" value="Unassembled WGS sequence"/>
</dbReference>
<protein>
    <recommendedName>
        <fullName evidence="1">Myb/SANT-like DNA-binding domain-containing protein</fullName>
    </recommendedName>
</protein>
<dbReference type="EMBL" id="KZ772674">
    <property type="protein sequence ID" value="PTQ49529.1"/>
    <property type="molecule type" value="Genomic_DNA"/>
</dbReference>
<proteinExistence type="predicted"/>
<organism evidence="2 3">
    <name type="scientific">Marchantia polymorpha</name>
    <name type="common">Common liverwort</name>
    <name type="synonym">Marchantia aquatica</name>
    <dbReference type="NCBI Taxonomy" id="3197"/>
    <lineage>
        <taxon>Eukaryota</taxon>
        <taxon>Viridiplantae</taxon>
        <taxon>Streptophyta</taxon>
        <taxon>Embryophyta</taxon>
        <taxon>Marchantiophyta</taxon>
        <taxon>Marchantiopsida</taxon>
        <taxon>Marchantiidae</taxon>
        <taxon>Marchantiales</taxon>
        <taxon>Marchantiaceae</taxon>
        <taxon>Marchantia</taxon>
    </lineage>
</organism>
<evidence type="ECO:0000313" key="2">
    <source>
        <dbReference type="EMBL" id="PTQ49529.1"/>
    </source>
</evidence>
<dbReference type="Pfam" id="PF13837">
    <property type="entry name" value="Myb_DNA-bind_4"/>
    <property type="match status" value="1"/>
</dbReference>
<evidence type="ECO:0000259" key="1">
    <source>
        <dbReference type="Pfam" id="PF13837"/>
    </source>
</evidence>
<accession>A0A2R6XTW4</accession>
<name>A0A2R6XTW4_MARPO</name>
<dbReference type="Gene3D" id="1.10.10.60">
    <property type="entry name" value="Homeodomain-like"/>
    <property type="match status" value="1"/>
</dbReference>
<feature type="domain" description="Myb/SANT-like DNA-binding" evidence="1">
    <location>
        <begin position="107"/>
        <end position="194"/>
    </location>
</feature>
<dbReference type="AlphaFoldDB" id="A0A2R6XTW4"/>